<keyword evidence="5 7" id="KW-0472">Membrane</keyword>
<dbReference type="InterPro" id="IPR022369">
    <property type="entry name" value="Integral_membrane_TerC_rswitch"/>
</dbReference>
<proteinExistence type="inferred from homology"/>
<sequence length="445" mass="50089">MEINLVTWLVTIAIILGLLAFDYFAHARKAHTPTIKEAAMWSSIYIGLALLFGLVFFLFGDTSHAVEYYTGFLLEKSLSIDNLFVFMIIMSNFQVPREYQQKVLLFGITFALISRTIFILLGAAVINAWSDVFYVFGLFLILLAGQQLKGELTSADEKSNEAENIMVRTARRIFPVSHDYRQDKLFTKERGKLMITPMLLVMIAIGATDVLFAFDSIPAIYGVTQEPYIVFTATAFSLMGLRQLYFLIDGLLDRLVYLGYGLAAILGFIGIKLVLHALHENSLPFINGGEPVPVQEIPTEMSLVVIIAILLMVVVTSLTSKKGKALIALQNAEKFSFRYSKLDDSTAEQEREKAAAKMDEWTEKARRVEYKYLDELIEHKDQWSSIIRQAHETRLEDVQRTGRSAPVSQQVVNESGSIIDPPDDTEDSHDSAEKEGARSQDSTRR</sequence>
<feature type="transmembrane region" description="Helical" evidence="7">
    <location>
        <begin position="71"/>
        <end position="91"/>
    </location>
</feature>
<evidence type="ECO:0000313" key="8">
    <source>
        <dbReference type="EMBL" id="WGH93646.1"/>
    </source>
</evidence>
<dbReference type="InterPro" id="IPR005496">
    <property type="entry name" value="Integral_membrane_TerC"/>
</dbReference>
<dbReference type="RefSeq" id="WP_279675075.1">
    <property type="nucleotide sequence ID" value="NZ_CP122566.1"/>
</dbReference>
<evidence type="ECO:0000256" key="4">
    <source>
        <dbReference type="ARBA" id="ARBA00022989"/>
    </source>
</evidence>
<feature type="transmembrane region" description="Helical" evidence="7">
    <location>
        <begin position="301"/>
        <end position="319"/>
    </location>
</feature>
<protein>
    <submittedName>
        <fullName evidence="8">TerC family protein</fullName>
    </submittedName>
</protein>
<feature type="transmembrane region" description="Helical" evidence="7">
    <location>
        <begin position="227"/>
        <end position="248"/>
    </location>
</feature>
<dbReference type="AlphaFoldDB" id="A0AAJ6DCZ6"/>
<dbReference type="Pfam" id="PF03741">
    <property type="entry name" value="TerC"/>
    <property type="match status" value="1"/>
</dbReference>
<keyword evidence="4 7" id="KW-1133">Transmembrane helix</keyword>
<dbReference type="NCBIfam" id="TIGR03718">
    <property type="entry name" value="R_switched_Alx"/>
    <property type="match status" value="1"/>
</dbReference>
<feature type="transmembrane region" description="Helical" evidence="7">
    <location>
        <begin position="103"/>
        <end position="126"/>
    </location>
</feature>
<dbReference type="EMBL" id="CP122566">
    <property type="protein sequence ID" value="WGH93646.1"/>
    <property type="molecule type" value="Genomic_DNA"/>
</dbReference>
<dbReference type="Proteomes" id="UP001224674">
    <property type="component" value="Chromosome"/>
</dbReference>
<feature type="transmembrane region" description="Helical" evidence="7">
    <location>
        <begin position="38"/>
        <end position="59"/>
    </location>
</feature>
<feature type="transmembrane region" description="Helical" evidence="7">
    <location>
        <begin position="132"/>
        <end position="148"/>
    </location>
</feature>
<feature type="region of interest" description="Disordered" evidence="6">
    <location>
        <begin position="397"/>
        <end position="445"/>
    </location>
</feature>
<dbReference type="GO" id="GO:0016020">
    <property type="term" value="C:membrane"/>
    <property type="evidence" value="ECO:0007669"/>
    <property type="project" value="UniProtKB-SubCell"/>
</dbReference>
<evidence type="ECO:0000256" key="5">
    <source>
        <dbReference type="ARBA" id="ARBA00023136"/>
    </source>
</evidence>
<accession>A0AAJ6DCZ6</accession>
<feature type="transmembrane region" description="Helical" evidence="7">
    <location>
        <begin position="6"/>
        <end position="26"/>
    </location>
</feature>
<name>A0AAJ6DCZ6_9MICC</name>
<evidence type="ECO:0000256" key="1">
    <source>
        <dbReference type="ARBA" id="ARBA00004141"/>
    </source>
</evidence>
<comment type="similarity">
    <text evidence="2">Belongs to the TerC family.</text>
</comment>
<dbReference type="PANTHER" id="PTHR30238:SF0">
    <property type="entry name" value="THYLAKOID MEMBRANE PROTEIN TERC, CHLOROPLASTIC"/>
    <property type="match status" value="1"/>
</dbReference>
<keyword evidence="9" id="KW-1185">Reference proteome</keyword>
<organism evidence="8 9">
    <name type="scientific">Auritidibacter ignavus</name>
    <dbReference type="NCBI Taxonomy" id="678932"/>
    <lineage>
        <taxon>Bacteria</taxon>
        <taxon>Bacillati</taxon>
        <taxon>Actinomycetota</taxon>
        <taxon>Actinomycetes</taxon>
        <taxon>Micrococcales</taxon>
        <taxon>Micrococcaceae</taxon>
        <taxon>Auritidibacter</taxon>
    </lineage>
</organism>
<gene>
    <name evidence="8" type="ORF">QDX21_02275</name>
</gene>
<keyword evidence="3 7" id="KW-0812">Transmembrane</keyword>
<reference evidence="8 9" key="1">
    <citation type="submission" date="2023-03" db="EMBL/GenBank/DDBJ databases">
        <title>Complete genome sequences of several Auritidibacter ignavus strains isolated from ear infections.</title>
        <authorList>
            <person name="Baehr T."/>
            <person name="Baumhoegger A.M."/>
        </authorList>
    </citation>
    <scope>NUCLEOTIDE SEQUENCE [LARGE SCALE GENOMIC DNA]</scope>
    <source>
        <strain evidence="8 9">BABAE-6</strain>
    </source>
</reference>
<comment type="subcellular location">
    <subcellularLocation>
        <location evidence="1">Membrane</location>
        <topology evidence="1">Multi-pass membrane protein</topology>
    </subcellularLocation>
</comment>
<evidence type="ECO:0000256" key="3">
    <source>
        <dbReference type="ARBA" id="ARBA00022692"/>
    </source>
</evidence>
<evidence type="ECO:0000256" key="7">
    <source>
        <dbReference type="SAM" id="Phobius"/>
    </source>
</evidence>
<dbReference type="PANTHER" id="PTHR30238">
    <property type="entry name" value="MEMBRANE BOUND PREDICTED REDOX MODULATOR"/>
    <property type="match status" value="1"/>
</dbReference>
<feature type="transmembrane region" description="Helical" evidence="7">
    <location>
        <begin position="198"/>
        <end position="221"/>
    </location>
</feature>
<evidence type="ECO:0000256" key="6">
    <source>
        <dbReference type="SAM" id="MobiDB-lite"/>
    </source>
</evidence>
<evidence type="ECO:0000256" key="2">
    <source>
        <dbReference type="ARBA" id="ARBA00007511"/>
    </source>
</evidence>
<feature type="compositionally biased region" description="Basic and acidic residues" evidence="6">
    <location>
        <begin position="428"/>
        <end position="445"/>
    </location>
</feature>
<feature type="compositionally biased region" description="Polar residues" evidence="6">
    <location>
        <begin position="406"/>
        <end position="416"/>
    </location>
</feature>
<evidence type="ECO:0000313" key="9">
    <source>
        <dbReference type="Proteomes" id="UP001224674"/>
    </source>
</evidence>
<feature type="transmembrane region" description="Helical" evidence="7">
    <location>
        <begin position="255"/>
        <end position="275"/>
    </location>
</feature>